<dbReference type="Proteomes" id="UP000682782">
    <property type="component" value="Chromosome"/>
</dbReference>
<gene>
    <name evidence="1" type="ORF">JYE49_13930</name>
</gene>
<reference evidence="1" key="1">
    <citation type="submission" date="2021-01" db="EMBL/GenBank/DDBJ databases">
        <title>Complete genome sequence of Clostridiales bacterium R-7.</title>
        <authorList>
            <person name="Mahoney-Kurpe S.C."/>
            <person name="Palevich N."/>
            <person name="Koike S."/>
            <person name="Moon C.D."/>
            <person name="Attwood G.T."/>
        </authorList>
    </citation>
    <scope>NUCLEOTIDE SEQUENCE</scope>
    <source>
        <strain evidence="1">R-7</strain>
    </source>
</reference>
<accession>A0AC61MWI4</accession>
<organism evidence="1 2">
    <name type="scientific">Aristaeella hokkaidonensis</name>
    <dbReference type="NCBI Taxonomy" id="3046382"/>
    <lineage>
        <taxon>Bacteria</taxon>
        <taxon>Bacillati</taxon>
        <taxon>Bacillota</taxon>
        <taxon>Clostridia</taxon>
        <taxon>Eubacteriales</taxon>
        <taxon>Aristaeellaceae</taxon>
        <taxon>Aristaeella</taxon>
    </lineage>
</organism>
<proteinExistence type="predicted"/>
<dbReference type="EMBL" id="CP068393">
    <property type="protein sequence ID" value="QUC66917.1"/>
    <property type="molecule type" value="Genomic_DNA"/>
</dbReference>
<name>A0AC61MWI4_9FIRM</name>
<protein>
    <submittedName>
        <fullName evidence="1">Helix-turn-helix domain-containing protein</fullName>
    </submittedName>
</protein>
<evidence type="ECO:0000313" key="1">
    <source>
        <dbReference type="EMBL" id="QUC66917.1"/>
    </source>
</evidence>
<evidence type="ECO:0000313" key="2">
    <source>
        <dbReference type="Proteomes" id="UP000682782"/>
    </source>
</evidence>
<sequence>MTEKLTLSVEEAGKLLGVSRQVAYQLIHRADFPTLRIGRRVLVPKKQLEAWMDRMTNTMEGIDHDVG</sequence>
<keyword evidence="2" id="KW-1185">Reference proteome</keyword>